<evidence type="ECO:0000313" key="2">
    <source>
        <dbReference type="Proteomes" id="UP001491310"/>
    </source>
</evidence>
<proteinExistence type="predicted"/>
<gene>
    <name evidence="1" type="ORF">WJX75_001413</name>
</gene>
<organism evidence="1 2">
    <name type="scientific">Coccomyxa subellipsoidea</name>
    <dbReference type="NCBI Taxonomy" id="248742"/>
    <lineage>
        <taxon>Eukaryota</taxon>
        <taxon>Viridiplantae</taxon>
        <taxon>Chlorophyta</taxon>
        <taxon>core chlorophytes</taxon>
        <taxon>Trebouxiophyceae</taxon>
        <taxon>Trebouxiophyceae incertae sedis</taxon>
        <taxon>Coccomyxaceae</taxon>
        <taxon>Coccomyxa</taxon>
    </lineage>
</organism>
<dbReference type="InterPro" id="IPR049168">
    <property type="entry name" value="Glyco_hydro_134"/>
</dbReference>
<keyword evidence="2" id="KW-1185">Reference proteome</keyword>
<name>A0ABR2YUW2_9CHLO</name>
<dbReference type="Pfam" id="PF21087">
    <property type="entry name" value="Glyco_hydro_134"/>
    <property type="match status" value="1"/>
</dbReference>
<accession>A0ABR2YUW2</accession>
<evidence type="ECO:0000313" key="1">
    <source>
        <dbReference type="EMBL" id="KAK9915605.1"/>
    </source>
</evidence>
<dbReference type="Proteomes" id="UP001491310">
    <property type="component" value="Unassembled WGS sequence"/>
</dbReference>
<sequence>MRPSVQARSGAFPSRPFHCFTPVVPVKVNKTMSFGKFALQRRTLLVTNAAIIQKNTLPALDIGARGTAIIRGITNYGKTLADNKVMLFRVLDDVFKDLKQDPYSGENAKRKALILAMAMQETTLLDVNQRDNSKDQTDAANATLLNMNYDMVKKGAGYTGSRQQFLADLNNGEAGLKAGLKLLITCFDNTNSKPPFGIIPTLNYHRGGYTGFIDPSKYGCQEYRDAITTIYNKFNDDPDLLNDSRRVEVYVQGV</sequence>
<reference evidence="1 2" key="1">
    <citation type="journal article" date="2024" name="Nat. Commun.">
        <title>Phylogenomics reveals the evolutionary origins of lichenization in chlorophyte algae.</title>
        <authorList>
            <person name="Puginier C."/>
            <person name="Libourel C."/>
            <person name="Otte J."/>
            <person name="Skaloud P."/>
            <person name="Haon M."/>
            <person name="Grisel S."/>
            <person name="Petersen M."/>
            <person name="Berrin J.G."/>
            <person name="Delaux P.M."/>
            <person name="Dal Grande F."/>
            <person name="Keller J."/>
        </authorList>
    </citation>
    <scope>NUCLEOTIDE SEQUENCE [LARGE SCALE GENOMIC DNA]</scope>
    <source>
        <strain evidence="1 2">SAG 216-7</strain>
    </source>
</reference>
<comment type="caution">
    <text evidence="1">The sequence shown here is derived from an EMBL/GenBank/DDBJ whole genome shotgun (WGS) entry which is preliminary data.</text>
</comment>
<dbReference type="EMBL" id="JALJOT010000004">
    <property type="protein sequence ID" value="KAK9915605.1"/>
    <property type="molecule type" value="Genomic_DNA"/>
</dbReference>
<protein>
    <submittedName>
        <fullName evidence="1">Uncharacterized protein</fullName>
    </submittedName>
</protein>